<proteinExistence type="predicted"/>
<gene>
    <name evidence="1" type="ORF">CLV75_3826</name>
</gene>
<dbReference type="AlphaFoldDB" id="A0A497Z115"/>
<keyword evidence="1" id="KW-0966">Cell projection</keyword>
<name>A0A497Z115_9RHOB</name>
<dbReference type="EMBL" id="RCCT01000007">
    <property type="protein sequence ID" value="RLJ99903.1"/>
    <property type="molecule type" value="Genomic_DNA"/>
</dbReference>
<protein>
    <submittedName>
        <fullName evidence="1">Flagellar assembly protein FliH</fullName>
    </submittedName>
</protein>
<organism evidence="1 2">
    <name type="scientific">Ruegeria conchae</name>
    <dbReference type="NCBI Taxonomy" id="981384"/>
    <lineage>
        <taxon>Bacteria</taxon>
        <taxon>Pseudomonadati</taxon>
        <taxon>Pseudomonadota</taxon>
        <taxon>Alphaproteobacteria</taxon>
        <taxon>Rhodobacterales</taxon>
        <taxon>Roseobacteraceae</taxon>
        <taxon>Ruegeria</taxon>
    </lineage>
</organism>
<keyword evidence="2" id="KW-1185">Reference proteome</keyword>
<evidence type="ECO:0000313" key="1">
    <source>
        <dbReference type="EMBL" id="RLJ99903.1"/>
    </source>
</evidence>
<dbReference type="STRING" id="981384.GCA_000192475_03752"/>
<evidence type="ECO:0000313" key="2">
    <source>
        <dbReference type="Proteomes" id="UP000271700"/>
    </source>
</evidence>
<dbReference type="OrthoDB" id="7870971at2"/>
<reference evidence="1 2" key="1">
    <citation type="submission" date="2018-10" db="EMBL/GenBank/DDBJ databases">
        <title>Genomic Encyclopedia of Archaeal and Bacterial Type Strains, Phase II (KMG-II): from individual species to whole genera.</title>
        <authorList>
            <person name="Goeker M."/>
        </authorList>
    </citation>
    <scope>NUCLEOTIDE SEQUENCE [LARGE SCALE GENOMIC DNA]</scope>
    <source>
        <strain evidence="1 2">DSM 29317</strain>
    </source>
</reference>
<accession>A0A497Z115</accession>
<keyword evidence="1" id="KW-0969">Cilium</keyword>
<comment type="caution">
    <text evidence="1">The sequence shown here is derived from an EMBL/GenBank/DDBJ whole genome shotgun (WGS) entry which is preliminary data.</text>
</comment>
<sequence>MSIAHLLEDFTAPAAGVAVHLLDEEALEEQRLAAFEQGYGAGWEDAVEAQEQGGAQLSSDLSAALADLSFTYQEALTRMTLSLEPMFQSLIQVVLPETVERGLPARLTEQLCEMAREQIGQPMLLTVPDGAADQVQAVLPQDLTPLPQVVEDPTLQPGQARLQVGTAYREVDCTALLASIAASFDAYLFEAKEALSNE</sequence>
<keyword evidence="1" id="KW-0282">Flagellum</keyword>
<dbReference type="Proteomes" id="UP000271700">
    <property type="component" value="Unassembled WGS sequence"/>
</dbReference>
<dbReference type="RefSeq" id="WP_010438502.1">
    <property type="nucleotide sequence ID" value="NZ_AEYW01000004.1"/>
</dbReference>